<organism evidence="5 6">
    <name type="scientific">Bison bison bison</name>
    <name type="common">North American plains bison</name>
    <dbReference type="NCBI Taxonomy" id="43346"/>
    <lineage>
        <taxon>Eukaryota</taxon>
        <taxon>Metazoa</taxon>
        <taxon>Chordata</taxon>
        <taxon>Craniata</taxon>
        <taxon>Vertebrata</taxon>
        <taxon>Euteleostomi</taxon>
        <taxon>Mammalia</taxon>
        <taxon>Eutheria</taxon>
        <taxon>Laurasiatheria</taxon>
        <taxon>Artiodactyla</taxon>
        <taxon>Ruminantia</taxon>
        <taxon>Pecora</taxon>
        <taxon>Bovidae</taxon>
        <taxon>Bovinae</taxon>
        <taxon>Bison</taxon>
    </lineage>
</organism>
<proteinExistence type="predicted"/>
<feature type="domain" description="DUF3496" evidence="3">
    <location>
        <begin position="581"/>
        <end position="643"/>
    </location>
</feature>
<evidence type="ECO:0000313" key="5">
    <source>
        <dbReference type="Proteomes" id="UP000515208"/>
    </source>
</evidence>
<dbReference type="Pfam" id="PF14915">
    <property type="entry name" value="CCDC144C"/>
    <property type="match status" value="2"/>
</dbReference>
<dbReference type="PANTHER" id="PTHR24147">
    <property type="entry name" value="ANKYRIN REPEAT DOMAIN 36-RELATED"/>
    <property type="match status" value="1"/>
</dbReference>
<name>A0A6P3IS06_BISBB</name>
<feature type="domain" description="CCDC144C-like coiled-coil" evidence="4">
    <location>
        <begin position="1"/>
        <end position="49"/>
    </location>
</feature>
<dbReference type="InterPro" id="IPR039497">
    <property type="entry name" value="CC144C-like_CC_dom"/>
</dbReference>
<evidence type="ECO:0000313" key="6">
    <source>
        <dbReference type="RefSeq" id="XP_010857093.1"/>
    </source>
</evidence>
<dbReference type="Pfam" id="PF12001">
    <property type="entry name" value="DUF3496"/>
    <property type="match status" value="1"/>
</dbReference>
<evidence type="ECO:0000259" key="3">
    <source>
        <dbReference type="Pfam" id="PF12001"/>
    </source>
</evidence>
<dbReference type="InterPro" id="IPR021885">
    <property type="entry name" value="DUF3496"/>
</dbReference>
<dbReference type="Proteomes" id="UP000515208">
    <property type="component" value="Unplaced"/>
</dbReference>
<evidence type="ECO:0000259" key="4">
    <source>
        <dbReference type="Pfam" id="PF14915"/>
    </source>
</evidence>
<dbReference type="PANTHER" id="PTHR24147:SF60">
    <property type="entry name" value="ANKYRIN REPEAT DOMAIN-CONTAINING PROTEIN 26-RELATED"/>
    <property type="match status" value="1"/>
</dbReference>
<accession>A0A6P3IS06</accession>
<gene>
    <name evidence="6" type="primary">LOC105002258</name>
</gene>
<reference evidence="6" key="1">
    <citation type="submission" date="2025-08" db="UniProtKB">
        <authorList>
            <consortium name="RefSeq"/>
        </authorList>
    </citation>
    <scope>IDENTIFICATION</scope>
    <source>
        <tissue evidence="6">Blood</tissue>
    </source>
</reference>
<sequence length="726" mass="85602">MLCEKMMEHLRRKEDEYSKEVEVKQQLELTFRAVEVKLKTERNNLNQVEFTLKQKEENRRNADMLCEKMREHLRRKEDEYSKEVEVKQQLELTFRAVEVKLKAERNNLNQVSDSCEKAKDLLRKNHMLQEETAMLRLERDALKNQHREKEENYFEDIEILKVKNDDFQKTIKLDEEMLTKTISHYTGQLNALTAENAMLNSKLENEKESKQRLETEVESYCSRLAAALHHRDQSQTSKRDLELAFGRARDEWLCLQDKMKSDVANLKDNNKMLSQQLSTVESKFNKLKIKLHHTRDDLREKTLMLKHVQRDLHQAEGQKQEIEHVYRNQQGRVNTYLGKQESLEERLFQLQSENMLLRQQLNDAGNRADSREKMIISIQDQFQQIVRKLQAEREKQGLMLEERNKELVKECNYLKERMCQYENEKAEGEAMVRQLQQELDDAVKKQSVSEASLRVTSCYCPKLEAEAQDLKNNCKLLQPHQVTSQTDDFPAELETASSKGLHLDAKNQVFQQELLSMKLVQKKCKKLERRKKLEQEVVTLRSHIEVNMTEHGQVEQYQQESEDRARQDLVEKLRETQAGFQQMEVRIKDLESELSKMKSLQEDSNRAELEKYKQLYLVECELIKSLEDKLDKCVLLINIRLKLLPPFEQDPHLEIKIKSRKYIFRPGAFRGEDSNLVGHSEDYGSFPNSLKLCLYPSSTSSIPVELSSYTLTRFSENMPLISFSSV</sequence>
<keyword evidence="5" id="KW-1185">Reference proteome</keyword>
<dbReference type="KEGG" id="bbis:105002258"/>
<protein>
    <submittedName>
        <fullName evidence="6">UPF0634 protein E-like</fullName>
    </submittedName>
</protein>
<feature type="coiled-coil region" evidence="2">
    <location>
        <begin position="256"/>
        <end position="360"/>
    </location>
</feature>
<dbReference type="InterPro" id="IPR050657">
    <property type="entry name" value="Ankyrin_repeat_domain"/>
</dbReference>
<dbReference type="AlphaFoldDB" id="A0A6P3IS06"/>
<evidence type="ECO:0000256" key="1">
    <source>
        <dbReference type="ARBA" id="ARBA00023054"/>
    </source>
</evidence>
<feature type="domain" description="CCDC144C-like coiled-coil" evidence="4">
    <location>
        <begin position="110"/>
        <end position="474"/>
    </location>
</feature>
<feature type="coiled-coil region" evidence="2">
    <location>
        <begin position="7"/>
        <end position="152"/>
    </location>
</feature>
<keyword evidence="1 2" id="KW-0175">Coiled coil</keyword>
<dbReference type="GeneID" id="105002258"/>
<feature type="non-terminal residue" evidence="6">
    <location>
        <position position="726"/>
    </location>
</feature>
<feature type="coiled-coil region" evidence="2">
    <location>
        <begin position="189"/>
        <end position="223"/>
    </location>
</feature>
<evidence type="ECO:0000256" key="2">
    <source>
        <dbReference type="SAM" id="Coils"/>
    </source>
</evidence>
<feature type="coiled-coil region" evidence="2">
    <location>
        <begin position="573"/>
        <end position="610"/>
    </location>
</feature>
<dbReference type="RefSeq" id="XP_010857093.1">
    <property type="nucleotide sequence ID" value="XM_010858791.1"/>
</dbReference>